<dbReference type="PANTHER" id="PTHR21227">
    <property type="entry name" value="TRNA-SPLICING ENDONUCLEASE SUBUNIT SEN2"/>
    <property type="match status" value="1"/>
</dbReference>
<evidence type="ECO:0000256" key="5">
    <source>
        <dbReference type="SAM" id="MobiDB-lite"/>
    </source>
</evidence>
<keyword evidence="8" id="KW-1185">Reference proteome</keyword>
<feature type="compositionally biased region" description="Polar residues" evidence="5">
    <location>
        <begin position="126"/>
        <end position="138"/>
    </location>
</feature>
<protein>
    <recommendedName>
        <fullName evidence="4">tRNA-splicing endonuclease subunit Sen2</fullName>
        <ecNumber evidence="4">4.6.1.16</ecNumber>
    </recommendedName>
</protein>
<comment type="caution">
    <text evidence="7">The sequence shown here is derived from an EMBL/GenBank/DDBJ whole genome shotgun (WGS) entry which is preliminary data.</text>
</comment>
<evidence type="ECO:0000313" key="8">
    <source>
        <dbReference type="Proteomes" id="UP001479436"/>
    </source>
</evidence>
<dbReference type="InterPro" id="IPR016589">
    <property type="entry name" value="tRNA_splic_SEN2"/>
</dbReference>
<dbReference type="Gene3D" id="3.40.1350.10">
    <property type="match status" value="1"/>
</dbReference>
<feature type="domain" description="tRNA intron endonuclease catalytic" evidence="6">
    <location>
        <begin position="256"/>
        <end position="344"/>
    </location>
</feature>
<feature type="compositionally biased region" description="Polar residues" evidence="5">
    <location>
        <begin position="174"/>
        <end position="187"/>
    </location>
</feature>
<dbReference type="PIRSF" id="PIRSF011789">
    <property type="entry name" value="tRNA_splic_SEN2"/>
    <property type="match status" value="1"/>
</dbReference>
<dbReference type="Proteomes" id="UP001479436">
    <property type="component" value="Unassembled WGS sequence"/>
</dbReference>
<keyword evidence="3 4" id="KW-0456">Lyase</keyword>
<dbReference type="NCBIfam" id="TIGR00324">
    <property type="entry name" value="endA"/>
    <property type="match status" value="1"/>
</dbReference>
<organism evidence="7 8">
    <name type="scientific">Basidiobolus ranarum</name>
    <dbReference type="NCBI Taxonomy" id="34480"/>
    <lineage>
        <taxon>Eukaryota</taxon>
        <taxon>Fungi</taxon>
        <taxon>Fungi incertae sedis</taxon>
        <taxon>Zoopagomycota</taxon>
        <taxon>Entomophthoromycotina</taxon>
        <taxon>Basidiobolomycetes</taxon>
        <taxon>Basidiobolales</taxon>
        <taxon>Basidiobolaceae</taxon>
        <taxon>Basidiobolus</taxon>
    </lineage>
</organism>
<dbReference type="Pfam" id="PF01974">
    <property type="entry name" value="tRNA_int_endo"/>
    <property type="match status" value="1"/>
</dbReference>
<evidence type="ECO:0000256" key="2">
    <source>
        <dbReference type="ARBA" id="ARBA00022694"/>
    </source>
</evidence>
<evidence type="ECO:0000256" key="3">
    <source>
        <dbReference type="ARBA" id="ARBA00023239"/>
    </source>
</evidence>
<keyword evidence="2 4" id="KW-0819">tRNA processing</keyword>
<dbReference type="InterPro" id="IPR006676">
    <property type="entry name" value="tRNA_splic"/>
</dbReference>
<dbReference type="CDD" id="cd22363">
    <property type="entry name" value="tRNA-intron_lyase_C"/>
    <property type="match status" value="1"/>
</dbReference>
<sequence>MSKPVRSKRISKKIRQEYSDSLPVTLIQTTEVPPDCQTYSIFTYISTCLSICFNYSISDINKRIPVEKPIGVIIGNAVWVLKREHIEYLWTKGFFGKGILSRSEPNWKQRQTRKLLSSLEMKDKQLTQGPNQVLSPSSTKKRQERQLKYKTKEHPTESTVQVAEQEAQKEDNSLVKNTESTSQSSLPLNKDSLPLEMQAPFVEDLEYLQLSPEEAMFLRGDIKAIDLLDQNEKPYSIESCWKKFKGRNDDRPDNEFIVNYAVYHYYRSRGWVVKNGIKYGTDYVLYRKGPIFHHSEYAVIIVPVDSCGRHISTNSRPTEINWQWLLGVNRVSGQVKKMVLLCYVIIPDLDSADLATPQCIHQYKIVEHHVKRWMPERNRD</sequence>
<dbReference type="SUPFAM" id="SSF53032">
    <property type="entry name" value="tRNA-intron endonuclease catalytic domain-like"/>
    <property type="match status" value="1"/>
</dbReference>
<dbReference type="InterPro" id="IPR036167">
    <property type="entry name" value="tRNA_intron_Endo_cat-like_sf"/>
</dbReference>
<dbReference type="InterPro" id="IPR006677">
    <property type="entry name" value="tRNA_intron_Endonuc_cat-like"/>
</dbReference>
<keyword evidence="7" id="KW-0255">Endonuclease</keyword>
<comment type="similarity">
    <text evidence="1 4">Belongs to the tRNA-intron endonuclease family.</text>
</comment>
<accession>A0ABR2VZY0</accession>
<evidence type="ECO:0000259" key="6">
    <source>
        <dbReference type="Pfam" id="PF01974"/>
    </source>
</evidence>
<feature type="compositionally biased region" description="Basic and acidic residues" evidence="5">
    <location>
        <begin position="144"/>
        <end position="156"/>
    </location>
</feature>
<feature type="region of interest" description="Disordered" evidence="5">
    <location>
        <begin position="125"/>
        <end position="190"/>
    </location>
</feature>
<keyword evidence="7" id="KW-0540">Nuclease</keyword>
<dbReference type="PANTHER" id="PTHR21227:SF0">
    <property type="entry name" value="TRNA-SPLICING ENDONUCLEASE SUBUNIT SEN2"/>
    <property type="match status" value="1"/>
</dbReference>
<gene>
    <name evidence="7" type="primary">SEN2</name>
    <name evidence="7" type="ORF">K7432_007577</name>
</gene>
<dbReference type="EMBL" id="JASJQH010007255">
    <property type="protein sequence ID" value="KAK9711808.1"/>
    <property type="molecule type" value="Genomic_DNA"/>
</dbReference>
<proteinExistence type="inferred from homology"/>
<keyword evidence="7" id="KW-0378">Hydrolase</keyword>
<reference evidence="7 8" key="1">
    <citation type="submission" date="2023-04" db="EMBL/GenBank/DDBJ databases">
        <title>Genome of Basidiobolus ranarum AG-B5.</title>
        <authorList>
            <person name="Stajich J.E."/>
            <person name="Carter-House D."/>
            <person name="Gryganskyi A."/>
        </authorList>
    </citation>
    <scope>NUCLEOTIDE SEQUENCE [LARGE SCALE GENOMIC DNA]</scope>
    <source>
        <strain evidence="7 8">AG-B5</strain>
    </source>
</reference>
<evidence type="ECO:0000256" key="1">
    <source>
        <dbReference type="ARBA" id="ARBA00008078"/>
    </source>
</evidence>
<dbReference type="InterPro" id="IPR011856">
    <property type="entry name" value="tRNA_endonuc-like_dom_sf"/>
</dbReference>
<comment type="function">
    <text evidence="4">Constitutes one of the two catalytic subunit of the tRNA-splicing endonuclease complex, a complex responsible for identification and cleavage of the splice sites in pre-tRNA. It cleaves pre-tRNA at the 5'- and 3'-splice sites to release the intron. The products are an intron and two tRNA half-molecules bearing 2',3'-cyclic phosphate and 5'-OH termini. There are no conserved sequences at the splice sites, but the intron is invariably located at the same site in the gene, placing the splice sites an invariant distance from the constant structural features of the tRNA body.</text>
</comment>
<name>A0ABR2VZY0_9FUNG</name>
<dbReference type="EC" id="4.6.1.16" evidence="4"/>
<dbReference type="GO" id="GO:0000213">
    <property type="term" value="F:tRNA-intron lyase activity"/>
    <property type="evidence" value="ECO:0007669"/>
    <property type="project" value="UniProtKB-EC"/>
</dbReference>
<evidence type="ECO:0000256" key="4">
    <source>
        <dbReference type="PIRNR" id="PIRNR011789"/>
    </source>
</evidence>
<evidence type="ECO:0000313" key="7">
    <source>
        <dbReference type="EMBL" id="KAK9711808.1"/>
    </source>
</evidence>